<organism evidence="2 3">
    <name type="scientific">Thiolapillus brandeum</name>
    <dbReference type="NCBI Taxonomy" id="1076588"/>
    <lineage>
        <taxon>Bacteria</taxon>
        <taxon>Pseudomonadati</taxon>
        <taxon>Pseudomonadota</taxon>
        <taxon>Gammaproteobacteria</taxon>
        <taxon>Chromatiales</taxon>
        <taxon>Sedimenticolaceae</taxon>
        <taxon>Thiolapillus</taxon>
    </lineage>
</organism>
<gene>
    <name evidence="2" type="ORF">TBH_C2653</name>
</gene>
<feature type="signal peptide" evidence="1">
    <location>
        <begin position="1"/>
        <end position="20"/>
    </location>
</feature>
<sequence>MRMRGILGMALLLVAPSAFASGVATLATGSGQNSETMVLEYDDQGHVRMNMPKSQEGAGYMLNRDGKIWMVMNMQGQVMVMDMARMAAMAAPTGDDAMQQEFISAKPTGDQEMVAGFKGEVYDLKWKDKKGVQSARVVLSRDPVVVEYSNAWMQFAENMAKSMGQKTQNSIGDYLKGKGLGMLRMGDDFKVVSIEPGKVNARDFVLPKATMQMPMFGG</sequence>
<proteinExistence type="predicted"/>
<reference evidence="2 3" key="1">
    <citation type="journal article" date="2014" name="PLoS ONE">
        <title>Physiological and genomic features of a novel sulfur-oxidizing gammaproteobacterium belonging to a previously uncultivated symbiotic lineage isolated from a hydrothermal vent.</title>
        <authorList>
            <person name="Nunoura T."/>
            <person name="Takaki Y."/>
            <person name="Kazama H."/>
            <person name="Kakuta J."/>
            <person name="Shimamura S."/>
            <person name="Makita H."/>
            <person name="Hirai M."/>
            <person name="Miyazaki M."/>
            <person name="Takai K."/>
        </authorList>
    </citation>
    <scope>NUCLEOTIDE SEQUENCE [LARGE SCALE GENOMIC DNA]</scope>
    <source>
        <strain evidence="2 3">Hiromi1</strain>
    </source>
</reference>
<feature type="chain" id="PRO_5031472178" description="DUF4412 domain-containing protein" evidence="1">
    <location>
        <begin position="21"/>
        <end position="218"/>
    </location>
</feature>
<accession>A0A7U6GL04</accession>
<dbReference type="AlphaFoldDB" id="A0A7U6GL04"/>
<name>A0A7U6GL04_9GAMM</name>
<keyword evidence="1" id="KW-0732">Signal</keyword>
<dbReference type="Proteomes" id="UP000031631">
    <property type="component" value="Chromosome"/>
</dbReference>
<evidence type="ECO:0000256" key="1">
    <source>
        <dbReference type="SAM" id="SignalP"/>
    </source>
</evidence>
<dbReference type="KEGG" id="tbn:TBH_C2653"/>
<evidence type="ECO:0000313" key="2">
    <source>
        <dbReference type="EMBL" id="BAO45559.1"/>
    </source>
</evidence>
<evidence type="ECO:0008006" key="4">
    <source>
        <dbReference type="Google" id="ProtNLM"/>
    </source>
</evidence>
<protein>
    <recommendedName>
        <fullName evidence="4">DUF4412 domain-containing protein</fullName>
    </recommendedName>
</protein>
<evidence type="ECO:0000313" key="3">
    <source>
        <dbReference type="Proteomes" id="UP000031631"/>
    </source>
</evidence>
<keyword evidence="3" id="KW-1185">Reference proteome</keyword>
<dbReference type="EMBL" id="AP012273">
    <property type="protein sequence ID" value="BAO45559.1"/>
    <property type="molecule type" value="Genomic_DNA"/>
</dbReference>